<dbReference type="PANTHER" id="PTHR43133:SF51">
    <property type="entry name" value="RNA POLYMERASE SIGMA FACTOR"/>
    <property type="match status" value="1"/>
</dbReference>
<evidence type="ECO:0000256" key="4">
    <source>
        <dbReference type="ARBA" id="ARBA00023163"/>
    </source>
</evidence>
<dbReference type="AlphaFoldDB" id="A0A2T0KH00"/>
<proteinExistence type="inferred from homology"/>
<sequence length="175" mass="19597">MSTYRELVERARAGDSTAFATLAGECRTRVWAICLRLTGNHADAEDAMQDALMAAWQHIGSFRQEARFSTWLYRIAANAALGIVRRRRDTPLDPEAHDYLMVVDDHAGEHAERDRVQAALEQVPEPFRSALVLREYGDLSYEEIAAHQGVGVQTVKSRLYRARAAMAALLRPESG</sequence>
<evidence type="ECO:0000256" key="3">
    <source>
        <dbReference type="ARBA" id="ARBA00023082"/>
    </source>
</evidence>
<feature type="domain" description="RNA polymerase sigma factor 70 region 4 type 2" evidence="6">
    <location>
        <begin position="114"/>
        <end position="166"/>
    </location>
</feature>
<dbReference type="NCBIfam" id="TIGR02937">
    <property type="entry name" value="sigma70-ECF"/>
    <property type="match status" value="1"/>
</dbReference>
<dbReference type="InterPro" id="IPR036388">
    <property type="entry name" value="WH-like_DNA-bd_sf"/>
</dbReference>
<dbReference type="RefSeq" id="WP_106317250.1">
    <property type="nucleotide sequence ID" value="NZ_BOMO01000190.1"/>
</dbReference>
<protein>
    <submittedName>
        <fullName evidence="7">RNA polymerase sigma-70 factor (ECF subfamily)</fullName>
    </submittedName>
</protein>
<keyword evidence="4" id="KW-0804">Transcription</keyword>
<dbReference type="Gene3D" id="1.10.1740.10">
    <property type="match status" value="1"/>
</dbReference>
<dbReference type="InterPro" id="IPR014284">
    <property type="entry name" value="RNA_pol_sigma-70_dom"/>
</dbReference>
<evidence type="ECO:0000313" key="8">
    <source>
        <dbReference type="Proteomes" id="UP000239415"/>
    </source>
</evidence>
<dbReference type="InterPro" id="IPR013324">
    <property type="entry name" value="RNA_pol_sigma_r3/r4-like"/>
</dbReference>
<evidence type="ECO:0000256" key="2">
    <source>
        <dbReference type="ARBA" id="ARBA00023015"/>
    </source>
</evidence>
<dbReference type="InterPro" id="IPR013325">
    <property type="entry name" value="RNA_pol_sigma_r2"/>
</dbReference>
<dbReference type="OrthoDB" id="7376212at2"/>
<dbReference type="Pfam" id="PF04542">
    <property type="entry name" value="Sigma70_r2"/>
    <property type="match status" value="1"/>
</dbReference>
<feature type="domain" description="RNA polymerase sigma-70 region 2" evidence="5">
    <location>
        <begin position="25"/>
        <end position="88"/>
    </location>
</feature>
<reference evidence="7 8" key="1">
    <citation type="submission" date="2018-03" db="EMBL/GenBank/DDBJ databases">
        <title>Genomic Encyclopedia of Archaeal and Bacterial Type Strains, Phase II (KMG-II): from individual species to whole genera.</title>
        <authorList>
            <person name="Goeker M."/>
        </authorList>
    </citation>
    <scope>NUCLEOTIDE SEQUENCE [LARGE SCALE GENOMIC DNA]</scope>
    <source>
        <strain evidence="7 8">DSM 43146</strain>
    </source>
</reference>
<dbReference type="InterPro" id="IPR013249">
    <property type="entry name" value="RNA_pol_sigma70_r4_t2"/>
</dbReference>
<comment type="similarity">
    <text evidence="1">Belongs to the sigma-70 factor family. ECF subfamily.</text>
</comment>
<dbReference type="CDD" id="cd06171">
    <property type="entry name" value="Sigma70_r4"/>
    <property type="match status" value="1"/>
</dbReference>
<dbReference type="GO" id="GO:0006352">
    <property type="term" value="P:DNA-templated transcription initiation"/>
    <property type="evidence" value="ECO:0007669"/>
    <property type="project" value="InterPro"/>
</dbReference>
<keyword evidence="8" id="KW-1185">Reference proteome</keyword>
<evidence type="ECO:0000256" key="1">
    <source>
        <dbReference type="ARBA" id="ARBA00010641"/>
    </source>
</evidence>
<comment type="caution">
    <text evidence="7">The sequence shown here is derived from an EMBL/GenBank/DDBJ whole genome shotgun (WGS) entry which is preliminary data.</text>
</comment>
<dbReference type="GO" id="GO:0003677">
    <property type="term" value="F:DNA binding"/>
    <property type="evidence" value="ECO:0007669"/>
    <property type="project" value="InterPro"/>
</dbReference>
<evidence type="ECO:0000259" key="6">
    <source>
        <dbReference type="Pfam" id="PF08281"/>
    </source>
</evidence>
<dbReference type="InterPro" id="IPR007627">
    <property type="entry name" value="RNA_pol_sigma70_r2"/>
</dbReference>
<keyword evidence="3" id="KW-0731">Sigma factor</keyword>
<dbReference type="Gene3D" id="1.10.10.10">
    <property type="entry name" value="Winged helix-like DNA-binding domain superfamily/Winged helix DNA-binding domain"/>
    <property type="match status" value="1"/>
</dbReference>
<keyword evidence="2" id="KW-0805">Transcription regulation</keyword>
<evidence type="ECO:0000313" key="7">
    <source>
        <dbReference type="EMBL" id="PRX22517.1"/>
    </source>
</evidence>
<dbReference type="Proteomes" id="UP000239415">
    <property type="component" value="Unassembled WGS sequence"/>
</dbReference>
<dbReference type="GO" id="GO:0016987">
    <property type="term" value="F:sigma factor activity"/>
    <property type="evidence" value="ECO:0007669"/>
    <property type="project" value="UniProtKB-KW"/>
</dbReference>
<dbReference type="EMBL" id="PVMZ01000004">
    <property type="protein sequence ID" value="PRX22517.1"/>
    <property type="molecule type" value="Genomic_DNA"/>
</dbReference>
<accession>A0A2T0KH00</accession>
<evidence type="ECO:0000259" key="5">
    <source>
        <dbReference type="Pfam" id="PF04542"/>
    </source>
</evidence>
<name>A0A2T0KH00_9ACTN</name>
<gene>
    <name evidence="7" type="ORF">CLV67_10444</name>
</gene>
<dbReference type="SUPFAM" id="SSF88659">
    <property type="entry name" value="Sigma3 and sigma4 domains of RNA polymerase sigma factors"/>
    <property type="match status" value="1"/>
</dbReference>
<organism evidence="7 8">
    <name type="scientific">Actinoplanes italicus</name>
    <dbReference type="NCBI Taxonomy" id="113567"/>
    <lineage>
        <taxon>Bacteria</taxon>
        <taxon>Bacillati</taxon>
        <taxon>Actinomycetota</taxon>
        <taxon>Actinomycetes</taxon>
        <taxon>Micromonosporales</taxon>
        <taxon>Micromonosporaceae</taxon>
        <taxon>Actinoplanes</taxon>
    </lineage>
</organism>
<dbReference type="Pfam" id="PF08281">
    <property type="entry name" value="Sigma70_r4_2"/>
    <property type="match status" value="1"/>
</dbReference>
<dbReference type="PANTHER" id="PTHR43133">
    <property type="entry name" value="RNA POLYMERASE ECF-TYPE SIGMA FACTO"/>
    <property type="match status" value="1"/>
</dbReference>
<dbReference type="SUPFAM" id="SSF88946">
    <property type="entry name" value="Sigma2 domain of RNA polymerase sigma factors"/>
    <property type="match status" value="1"/>
</dbReference>
<dbReference type="InterPro" id="IPR039425">
    <property type="entry name" value="RNA_pol_sigma-70-like"/>
</dbReference>